<keyword evidence="7" id="KW-1185">Reference proteome</keyword>
<evidence type="ECO:0000313" key="7">
    <source>
        <dbReference type="Proteomes" id="UP000263094"/>
    </source>
</evidence>
<dbReference type="PANTHER" id="PTHR12526">
    <property type="entry name" value="GLYCOSYLTRANSFERASE"/>
    <property type="match status" value="1"/>
</dbReference>
<gene>
    <name evidence="6" type="ORF">DY218_17965</name>
</gene>
<name>A0A372M463_9ACTN</name>
<sequence length="377" mass="41317">MTTASGPGPAHPAREVFLIANSVDELGGVTTWTHRMARLFTDRGHRVHVVGIRAAAEEHRQHLGGELPYPTTTLYESGPPRQGRAATMPAQAAKLTALFRAARPGAVVIVTQVWAMEWVVIADTAGHTVIGMSHESFAASRASSRLRRCRTYYAEVDRMLALTREDADLWISLGGMNNVGHLPNPLPVLPAEPSPRTGRIVTSIGRLDDQKGIDMLLEAWAEVAPLHPDWQLHIYGDGDRDEEAALRRQCWALGLDGSVRWQGRTDDPVAALRTSSVFVQSSRYEGFPLALMEAMATGVAPVAFDCAPGVREIVRDGQDGLLAPLGNIALLARQLDVLMSDRALRDRLGQAARANIQRYSADGIVRRWEALFTFLER</sequence>
<evidence type="ECO:0000313" key="6">
    <source>
        <dbReference type="EMBL" id="RFU85315.1"/>
    </source>
</evidence>
<dbReference type="EMBL" id="QUAK01000097">
    <property type="protein sequence ID" value="RFU85315.1"/>
    <property type="molecule type" value="Genomic_DNA"/>
</dbReference>
<dbReference type="Gene3D" id="3.40.50.2000">
    <property type="entry name" value="Glycogen Phosphorylase B"/>
    <property type="match status" value="2"/>
</dbReference>
<dbReference type="InterPro" id="IPR001296">
    <property type="entry name" value="Glyco_trans_1"/>
</dbReference>
<evidence type="ECO:0000256" key="2">
    <source>
        <dbReference type="ARBA" id="ARBA00022676"/>
    </source>
</evidence>
<dbReference type="OrthoDB" id="570545at2"/>
<evidence type="ECO:0000259" key="4">
    <source>
        <dbReference type="Pfam" id="PF00534"/>
    </source>
</evidence>
<dbReference type="GO" id="GO:0016757">
    <property type="term" value="F:glycosyltransferase activity"/>
    <property type="evidence" value="ECO:0007669"/>
    <property type="project" value="UniProtKB-KW"/>
</dbReference>
<reference evidence="6 7" key="1">
    <citation type="submission" date="2018-08" db="EMBL/GenBank/DDBJ databases">
        <title>Isolation, diversity and antifungal activity of Actinobacteria from wheat.</title>
        <authorList>
            <person name="Han C."/>
        </authorList>
    </citation>
    <scope>NUCLEOTIDE SEQUENCE [LARGE SCALE GENOMIC DNA]</scope>
    <source>
        <strain evidence="6 7">NEAU-YY421</strain>
    </source>
</reference>
<dbReference type="PANTHER" id="PTHR12526:SF630">
    <property type="entry name" value="GLYCOSYLTRANSFERASE"/>
    <property type="match status" value="1"/>
</dbReference>
<dbReference type="AlphaFoldDB" id="A0A372M463"/>
<comment type="caution">
    <text evidence="6">The sequence shown here is derived from an EMBL/GenBank/DDBJ whole genome shotgun (WGS) entry which is preliminary data.</text>
</comment>
<evidence type="ECO:0000256" key="1">
    <source>
        <dbReference type="ARBA" id="ARBA00021292"/>
    </source>
</evidence>
<organism evidence="6 7">
    <name type="scientific">Streptomyces triticagri</name>
    <dbReference type="NCBI Taxonomy" id="2293568"/>
    <lineage>
        <taxon>Bacteria</taxon>
        <taxon>Bacillati</taxon>
        <taxon>Actinomycetota</taxon>
        <taxon>Actinomycetes</taxon>
        <taxon>Kitasatosporales</taxon>
        <taxon>Streptomycetaceae</taxon>
        <taxon>Streptomyces</taxon>
    </lineage>
</organism>
<proteinExistence type="predicted"/>
<feature type="domain" description="Glycosyl transferase family 1" evidence="4">
    <location>
        <begin position="193"/>
        <end position="353"/>
    </location>
</feature>
<keyword evidence="3 6" id="KW-0808">Transferase</keyword>
<feature type="domain" description="Glycosyltransferase subfamily 4-like N-terminal" evidence="5">
    <location>
        <begin position="27"/>
        <end position="184"/>
    </location>
</feature>
<accession>A0A372M463</accession>
<dbReference type="Proteomes" id="UP000263094">
    <property type="component" value="Unassembled WGS sequence"/>
</dbReference>
<dbReference type="RefSeq" id="WP_128557069.1">
    <property type="nucleotide sequence ID" value="NZ_QUAK01000097.1"/>
</dbReference>
<keyword evidence="2" id="KW-0328">Glycosyltransferase</keyword>
<protein>
    <recommendedName>
        <fullName evidence="1">D-inositol 3-phosphate glycosyltransferase</fullName>
    </recommendedName>
</protein>
<dbReference type="SUPFAM" id="SSF53756">
    <property type="entry name" value="UDP-Glycosyltransferase/glycogen phosphorylase"/>
    <property type="match status" value="1"/>
</dbReference>
<evidence type="ECO:0000259" key="5">
    <source>
        <dbReference type="Pfam" id="PF13439"/>
    </source>
</evidence>
<dbReference type="Pfam" id="PF00534">
    <property type="entry name" value="Glycos_transf_1"/>
    <property type="match status" value="1"/>
</dbReference>
<dbReference type="InterPro" id="IPR028098">
    <property type="entry name" value="Glyco_trans_4-like_N"/>
</dbReference>
<dbReference type="Pfam" id="PF13439">
    <property type="entry name" value="Glyco_transf_4"/>
    <property type="match status" value="1"/>
</dbReference>
<evidence type="ECO:0000256" key="3">
    <source>
        <dbReference type="ARBA" id="ARBA00022679"/>
    </source>
</evidence>